<evidence type="ECO:0000313" key="1">
    <source>
        <dbReference type="EMBL" id="MPM09694.1"/>
    </source>
</evidence>
<proteinExistence type="predicted"/>
<dbReference type="AlphaFoldDB" id="A0A644X6B5"/>
<dbReference type="EMBL" id="VSSQ01001600">
    <property type="protein sequence ID" value="MPM09694.1"/>
    <property type="molecule type" value="Genomic_DNA"/>
</dbReference>
<reference evidence="1" key="1">
    <citation type="submission" date="2019-08" db="EMBL/GenBank/DDBJ databases">
        <authorList>
            <person name="Kucharzyk K."/>
            <person name="Murdoch R.W."/>
            <person name="Higgins S."/>
            <person name="Loffler F."/>
        </authorList>
    </citation>
    <scope>NUCLEOTIDE SEQUENCE</scope>
</reference>
<organism evidence="1">
    <name type="scientific">bioreactor metagenome</name>
    <dbReference type="NCBI Taxonomy" id="1076179"/>
    <lineage>
        <taxon>unclassified sequences</taxon>
        <taxon>metagenomes</taxon>
        <taxon>ecological metagenomes</taxon>
    </lineage>
</organism>
<name>A0A644X6B5_9ZZZZ</name>
<comment type="caution">
    <text evidence="1">The sequence shown here is derived from an EMBL/GenBank/DDBJ whole genome shotgun (WGS) entry which is preliminary data.</text>
</comment>
<protein>
    <submittedName>
        <fullName evidence="1">Uncharacterized protein</fullName>
    </submittedName>
</protein>
<gene>
    <name evidence="1" type="ORF">SDC9_56016</name>
</gene>
<accession>A0A644X6B5</accession>
<sequence length="79" mass="8447">METAVSFPSPVIITTWTPAFVTSSMLFAASSLNSSLMHAIPTRVRFENPLSSLSVAASVVARANSLFPAEDMSFVNLLI</sequence>